<organism evidence="6 7">
    <name type="scientific">Astathelohania contejeani</name>
    <dbReference type="NCBI Taxonomy" id="164912"/>
    <lineage>
        <taxon>Eukaryota</taxon>
        <taxon>Fungi</taxon>
        <taxon>Fungi incertae sedis</taxon>
        <taxon>Microsporidia</taxon>
        <taxon>Astathelohaniidae</taxon>
        <taxon>Astathelohania</taxon>
    </lineage>
</organism>
<accession>A0ABQ7HXH2</accession>
<dbReference type="Pfam" id="PF00176">
    <property type="entry name" value="SNF2-rel_dom"/>
    <property type="match status" value="1"/>
</dbReference>
<gene>
    <name evidence="6" type="primary">MOT1</name>
    <name evidence="6" type="ORF">TCON_1919</name>
</gene>
<keyword evidence="7" id="KW-1185">Reference proteome</keyword>
<dbReference type="SUPFAM" id="SSF52540">
    <property type="entry name" value="P-loop containing nucleoside triphosphate hydrolases"/>
    <property type="match status" value="2"/>
</dbReference>
<dbReference type="InterPro" id="IPR000330">
    <property type="entry name" value="SNF2_N"/>
</dbReference>
<feature type="domain" description="Helicase C-terminal" evidence="5">
    <location>
        <begin position="1150"/>
        <end position="1302"/>
    </location>
</feature>
<dbReference type="InterPro" id="IPR016024">
    <property type="entry name" value="ARM-type_fold"/>
</dbReference>
<dbReference type="Gene3D" id="3.40.50.300">
    <property type="entry name" value="P-loop containing nucleotide triphosphate hydrolases"/>
    <property type="match status" value="1"/>
</dbReference>
<keyword evidence="3" id="KW-0067">ATP-binding</keyword>
<dbReference type="Proteomes" id="UP001516464">
    <property type="component" value="Unassembled WGS sequence"/>
</dbReference>
<dbReference type="PANTHER" id="PTHR36498:SF1">
    <property type="entry name" value="TATA-BINDING PROTEIN-ASSOCIATED FACTOR 172"/>
    <property type="match status" value="1"/>
</dbReference>
<protein>
    <submittedName>
        <fullName evidence="6">TATA-binding protein-associated factor MOT1</fullName>
    </submittedName>
</protein>
<evidence type="ECO:0000259" key="5">
    <source>
        <dbReference type="PROSITE" id="PS51194"/>
    </source>
</evidence>
<dbReference type="InterPro" id="IPR011989">
    <property type="entry name" value="ARM-like"/>
</dbReference>
<dbReference type="InterPro" id="IPR044972">
    <property type="entry name" value="Mot1"/>
</dbReference>
<comment type="caution">
    <text evidence="6">The sequence shown here is derived from an EMBL/GenBank/DDBJ whole genome shotgun (WGS) entry which is preliminary data.</text>
</comment>
<dbReference type="PANTHER" id="PTHR36498">
    <property type="entry name" value="TATA-BINDING PROTEIN-ASSOCIATED FACTOR 172"/>
    <property type="match status" value="1"/>
</dbReference>
<dbReference type="Gene3D" id="3.40.50.10810">
    <property type="entry name" value="Tandem AAA-ATPase domain"/>
    <property type="match status" value="1"/>
</dbReference>
<keyword evidence="2" id="KW-0378">Hydrolase</keyword>
<dbReference type="SUPFAM" id="SSF48371">
    <property type="entry name" value="ARM repeat"/>
    <property type="match status" value="1"/>
</dbReference>
<dbReference type="InterPro" id="IPR038718">
    <property type="entry name" value="SNF2-like_sf"/>
</dbReference>
<dbReference type="InterPro" id="IPR049730">
    <property type="entry name" value="SNF2/RAD54-like_C"/>
</dbReference>
<evidence type="ECO:0000256" key="3">
    <source>
        <dbReference type="ARBA" id="ARBA00022840"/>
    </source>
</evidence>
<reference evidence="6 7" key="1">
    <citation type="submission" date="2019-01" db="EMBL/GenBank/DDBJ databases">
        <title>Genomes sequencing and comparative genomics of infectious freshwater microsporidia, Cucumispora dikerogammari and Thelohania contejeani.</title>
        <authorList>
            <person name="Cormier A."/>
            <person name="Giraud I."/>
            <person name="Wattier R."/>
            <person name="Teixeira M."/>
            <person name="Grandjean F."/>
            <person name="Rigaud T."/>
            <person name="Cordaux R."/>
        </authorList>
    </citation>
    <scope>NUCLEOTIDE SEQUENCE [LARGE SCALE GENOMIC DNA]</scope>
    <source>
        <strain evidence="6">T1</strain>
        <tissue evidence="6">Spores</tissue>
    </source>
</reference>
<evidence type="ECO:0000313" key="7">
    <source>
        <dbReference type="Proteomes" id="UP001516464"/>
    </source>
</evidence>
<dbReference type="InterPro" id="IPR027417">
    <property type="entry name" value="P-loop_NTPase"/>
</dbReference>
<feature type="domain" description="Helicase ATP-binding" evidence="4">
    <location>
        <begin position="861"/>
        <end position="1023"/>
    </location>
</feature>
<proteinExistence type="predicted"/>
<dbReference type="SMART" id="SM00487">
    <property type="entry name" value="DEXDc"/>
    <property type="match status" value="1"/>
</dbReference>
<evidence type="ECO:0000256" key="2">
    <source>
        <dbReference type="ARBA" id="ARBA00022801"/>
    </source>
</evidence>
<name>A0ABQ7HXH2_9MICR</name>
<dbReference type="PROSITE" id="PS51194">
    <property type="entry name" value="HELICASE_CTER"/>
    <property type="match status" value="1"/>
</dbReference>
<dbReference type="PROSITE" id="PS51192">
    <property type="entry name" value="HELICASE_ATP_BIND_1"/>
    <property type="match status" value="1"/>
</dbReference>
<dbReference type="CDD" id="cd18793">
    <property type="entry name" value="SF2_C_SNF"/>
    <property type="match status" value="1"/>
</dbReference>
<dbReference type="Gene3D" id="1.25.10.10">
    <property type="entry name" value="Leucine-rich Repeat Variant"/>
    <property type="match status" value="1"/>
</dbReference>
<keyword evidence="1" id="KW-0547">Nucleotide-binding</keyword>
<dbReference type="EMBL" id="SBIQ01000166">
    <property type="protein sequence ID" value="KAF7682867.1"/>
    <property type="molecule type" value="Genomic_DNA"/>
</dbReference>
<dbReference type="InterPro" id="IPR001650">
    <property type="entry name" value="Helicase_C-like"/>
</dbReference>
<dbReference type="Pfam" id="PF00271">
    <property type="entry name" value="Helicase_C"/>
    <property type="match status" value="1"/>
</dbReference>
<dbReference type="SMART" id="SM00490">
    <property type="entry name" value="HELICc"/>
    <property type="match status" value="1"/>
</dbReference>
<evidence type="ECO:0000313" key="6">
    <source>
        <dbReference type="EMBL" id="KAF7682867.1"/>
    </source>
</evidence>
<sequence>MNQLEKLFNLLESNTSKNIKKAATRELTTNIKEYTPHIIYILRRLHRLLMRSSTDERKYGAMVLRALEIPIVIPHFPVTQAKVNGELLASSGEEYSEATADIRAQRAELRKRLGEDHTGLAEKIVTEQDLKPEMSRREQIAQKRKQRENRTTKTMKIIEPESISEFVCLLTDNLVSPRWESRHGALLGLCALAEGGSAAPEKAQAVLPCTLIGTILRIFYEDKFNDYTADQTSAPVREAAAFLLNLLFPFTTKEALIDALLNLLRHSDWQTQFSGLIALRQVKNYIPENQLPSIAKLLTDLLDSFDEDVKYLAAELLSWPLVYADKNLVLSKCWENISNEDQLALGKTGMLTLVRECGIGKNAQIDKVYGCLRSPIPEVRKSALLLIGDYAHDKNMNEILNLLFLNLMVEEDPEFVSLNKTIIKKILNIKTHTDHNNAINDITMKLIYCLTNEILHKDDFILYDEHWFTQSGITLIGKDRNLEGRIRVMECIPSGFSGITSPDSLFGIVVSFLYDLARGCTDPSIVCFDSFLSMLPQSEVKKKQTNYSYISLHPGINETFQNITRAKAICEVMEGKKYDNIKNFYLYDTNEYLIIFISKMLIGKKYEFLNDLIMFLYKNERYLFFRVLKDSLFDYPSFNLIKRDKGRMEFFGRTIEYYDDLSKIEFIFEEAVDYLVSKSVIGNEINDTANDKIISNKIDGILGDNILGDNILNNEMTNLFNILPPHIPILQKFICSISYAEKFVSTLLDNKLSSPVINTLLYLVDILDPSFNVLFVNPLLRLINSRSPESNDAQALLSQIIPTLSLSINPKIESNIKNRIIESKAVLDQLIDITLLKKYKLECPTSLKLRDYQIRGVEWISMLFSVGVNGILADDMGLGKTVQVLSYVCNEIYKNRNDLNSNNRCLILCPSSLTGHWLYEIEKFFPFIEAMIPLKKKKGERFINPNCNIIISSYEAYRMDYHLFKGTWKFLIIDEGHVLRNRETILYQRILHLNSLHTLILTGTPVHNTVDDLYSLFNIAMPNFLGSEKEFARKYIKPIKNYGPECEDRLNELHKKVLPFILRRLKSDVLKDLPPKIITDLVVEMEENEKAVYEYVEEGVKDVKDEVGYGKDSNALKRMHDLLRVCSHPSFVTTYSEIDTSNIYGAKLQALEDLLTLLGGSEMTRKVLIFCQQKATIAFLIRKIKEKFPSLLFDKLDGSTKDRSAVVRSFNTTATSILFLTTQVGGLGLNLSTADTVIFYEHDWNPFNDLQAMDRAHRIGQKSTVNVYRLICKNTIEEKVMNLQAFKVHVAGSLVSQQNSMVESMDTKDLLERIGGNN</sequence>
<dbReference type="InterPro" id="IPR014001">
    <property type="entry name" value="Helicase_ATP-bd"/>
</dbReference>
<evidence type="ECO:0000256" key="1">
    <source>
        <dbReference type="ARBA" id="ARBA00022741"/>
    </source>
</evidence>
<evidence type="ECO:0000259" key="4">
    <source>
        <dbReference type="PROSITE" id="PS51192"/>
    </source>
</evidence>